<keyword evidence="2" id="KW-0533">Nickel</keyword>
<comment type="caution">
    <text evidence="6">The sequence shown here is derived from an EMBL/GenBank/DDBJ whole genome shotgun (WGS) entry which is preliminary data.</text>
</comment>
<evidence type="ECO:0000313" key="6">
    <source>
        <dbReference type="EMBL" id="MFD2705724.1"/>
    </source>
</evidence>
<keyword evidence="7" id="KW-1185">Reference proteome</keyword>
<feature type="region of interest" description="Disordered" evidence="4">
    <location>
        <begin position="149"/>
        <end position="188"/>
    </location>
</feature>
<feature type="signal peptide" evidence="5">
    <location>
        <begin position="1"/>
        <end position="27"/>
    </location>
</feature>
<dbReference type="InterPro" id="IPR016101">
    <property type="entry name" value="CO_DH_a-bundle"/>
</dbReference>
<keyword evidence="3" id="KW-0560">Oxidoreductase</keyword>
<keyword evidence="1" id="KW-0479">Metal-binding</keyword>
<dbReference type="RefSeq" id="WP_380712959.1">
    <property type="nucleotide sequence ID" value="NZ_JBHUML010000002.1"/>
</dbReference>
<keyword evidence="1" id="KW-0004">4Fe-4S</keyword>
<keyword evidence="1" id="KW-0411">Iron-sulfur</keyword>
<keyword evidence="5" id="KW-0732">Signal</keyword>
<evidence type="ECO:0000256" key="4">
    <source>
        <dbReference type="SAM" id="MobiDB-lite"/>
    </source>
</evidence>
<organism evidence="6 7">
    <name type="scientific">Salibacterium lacus</name>
    <dbReference type="NCBI Taxonomy" id="1898109"/>
    <lineage>
        <taxon>Bacteria</taxon>
        <taxon>Bacillati</taxon>
        <taxon>Bacillota</taxon>
        <taxon>Bacilli</taxon>
        <taxon>Bacillales</taxon>
        <taxon>Bacillaceae</taxon>
    </lineage>
</organism>
<dbReference type="Proteomes" id="UP001597520">
    <property type="component" value="Unassembled WGS sequence"/>
</dbReference>
<protein>
    <submittedName>
        <fullName evidence="6">Uncharacterized protein</fullName>
    </submittedName>
</protein>
<gene>
    <name evidence="6" type="ORF">ACFSUB_09595</name>
</gene>
<name>A0ABW5T2K9_9BACI</name>
<keyword evidence="1" id="KW-0408">Iron</keyword>
<evidence type="ECO:0000256" key="1">
    <source>
        <dbReference type="ARBA" id="ARBA00022485"/>
    </source>
</evidence>
<feature type="compositionally biased region" description="Polar residues" evidence="4">
    <location>
        <begin position="178"/>
        <end position="188"/>
    </location>
</feature>
<evidence type="ECO:0000256" key="3">
    <source>
        <dbReference type="ARBA" id="ARBA00023002"/>
    </source>
</evidence>
<dbReference type="EMBL" id="JBHUML010000002">
    <property type="protein sequence ID" value="MFD2705724.1"/>
    <property type="molecule type" value="Genomic_DNA"/>
</dbReference>
<evidence type="ECO:0000313" key="7">
    <source>
        <dbReference type="Proteomes" id="UP001597520"/>
    </source>
</evidence>
<evidence type="ECO:0000256" key="2">
    <source>
        <dbReference type="ARBA" id="ARBA00022596"/>
    </source>
</evidence>
<sequence>MLWNKKGNYLLASVLSIGMMGAVPGMAEAEQDTAADLGTSDQASHEEAGFTQEQNSSSAAYPIKRSMKTQDLEHYARELDIDTGNKDIYELAHEVKEVAVKQRAKELGIAALGKNLDTLTAEVREAVLTERAVELGINIRDKEMSNLVQEVRSKEQQTDTEPSTLKEHLPPLVDEEPVSSSETNETRL</sequence>
<accession>A0ABW5T2K9</accession>
<evidence type="ECO:0000256" key="5">
    <source>
        <dbReference type="SAM" id="SignalP"/>
    </source>
</evidence>
<reference evidence="7" key="1">
    <citation type="journal article" date="2019" name="Int. J. Syst. Evol. Microbiol.">
        <title>The Global Catalogue of Microorganisms (GCM) 10K type strain sequencing project: providing services to taxonomists for standard genome sequencing and annotation.</title>
        <authorList>
            <consortium name="The Broad Institute Genomics Platform"/>
            <consortium name="The Broad Institute Genome Sequencing Center for Infectious Disease"/>
            <person name="Wu L."/>
            <person name="Ma J."/>
        </authorList>
    </citation>
    <scope>NUCLEOTIDE SEQUENCE [LARGE SCALE GENOMIC DNA]</scope>
    <source>
        <strain evidence="7">KCTC 33792</strain>
    </source>
</reference>
<feature type="chain" id="PRO_5045144097" evidence="5">
    <location>
        <begin position="28"/>
        <end position="188"/>
    </location>
</feature>
<dbReference type="Gene3D" id="1.20.1270.30">
    <property type="match status" value="1"/>
</dbReference>
<proteinExistence type="predicted"/>
<feature type="region of interest" description="Disordered" evidence="4">
    <location>
        <begin position="32"/>
        <end position="59"/>
    </location>
</feature>